<dbReference type="HAMAP" id="MF_00022">
    <property type="entry name" value="Glu_tRNA_synth_type1"/>
    <property type="match status" value="1"/>
</dbReference>
<feature type="short sequence motif" description="'HIGH' region" evidence="8">
    <location>
        <begin position="14"/>
        <end position="24"/>
    </location>
</feature>
<evidence type="ECO:0000256" key="3">
    <source>
        <dbReference type="ARBA" id="ARBA00022598"/>
    </source>
</evidence>
<protein>
    <recommendedName>
        <fullName evidence="8">Glutamate--tRNA ligase</fullName>
        <ecNumber evidence="8">6.1.1.17</ecNumber>
    </recommendedName>
    <alternativeName>
        <fullName evidence="8">Glutamyl-tRNA synthetase</fullName>
        <shortName evidence="8">GluRS</shortName>
    </alternativeName>
</protein>
<evidence type="ECO:0000256" key="6">
    <source>
        <dbReference type="ARBA" id="ARBA00022917"/>
    </source>
</evidence>
<dbReference type="Pfam" id="PF19269">
    <property type="entry name" value="Anticodon_2"/>
    <property type="match status" value="1"/>
</dbReference>
<gene>
    <name evidence="8" type="primary">gltX</name>
    <name evidence="11" type="ORF">COW36_06185</name>
</gene>
<dbReference type="AlphaFoldDB" id="A0A2M7G7R8"/>
<dbReference type="InterPro" id="IPR020751">
    <property type="entry name" value="aa-tRNA-synth_I_codon-bd_sub2"/>
</dbReference>
<evidence type="ECO:0000256" key="2">
    <source>
        <dbReference type="ARBA" id="ARBA00022490"/>
    </source>
</evidence>
<dbReference type="InterPro" id="IPR045462">
    <property type="entry name" value="aa-tRNA-synth_I_cd-bd"/>
</dbReference>
<evidence type="ECO:0000259" key="9">
    <source>
        <dbReference type="Pfam" id="PF00749"/>
    </source>
</evidence>
<dbReference type="InterPro" id="IPR014729">
    <property type="entry name" value="Rossmann-like_a/b/a_fold"/>
</dbReference>
<keyword evidence="8" id="KW-0862">Zinc</keyword>
<dbReference type="CDD" id="cd00808">
    <property type="entry name" value="GluRS_core"/>
    <property type="match status" value="1"/>
</dbReference>
<feature type="domain" description="Aminoacyl-tRNA synthetase class I anticodon-binding" evidence="10">
    <location>
        <begin position="337"/>
        <end position="482"/>
    </location>
</feature>
<accession>A0A2M7G7R8</accession>
<dbReference type="GO" id="GO:0008270">
    <property type="term" value="F:zinc ion binding"/>
    <property type="evidence" value="ECO:0007669"/>
    <property type="project" value="UniProtKB-UniRule"/>
</dbReference>
<dbReference type="InterPro" id="IPR049940">
    <property type="entry name" value="GluQ/Sye"/>
</dbReference>
<dbReference type="InterPro" id="IPR004527">
    <property type="entry name" value="Glu-tRNA-ligase_bac/mito"/>
</dbReference>
<comment type="caution">
    <text evidence="11">The sequence shown here is derived from an EMBL/GenBank/DDBJ whole genome shotgun (WGS) entry which is preliminary data.</text>
</comment>
<reference evidence="11 12" key="1">
    <citation type="submission" date="2017-09" db="EMBL/GenBank/DDBJ databases">
        <title>Depth-based differentiation of microbial function through sediment-hosted aquifers and enrichment of novel symbionts in the deep terrestrial subsurface.</title>
        <authorList>
            <person name="Probst A.J."/>
            <person name="Ladd B."/>
            <person name="Jarett J.K."/>
            <person name="Geller-Mcgrath D.E."/>
            <person name="Sieber C.M."/>
            <person name="Emerson J.B."/>
            <person name="Anantharaman K."/>
            <person name="Thomas B.C."/>
            <person name="Malmstrom R."/>
            <person name="Stieglmeier M."/>
            <person name="Klingl A."/>
            <person name="Woyke T."/>
            <person name="Ryan C.M."/>
            <person name="Banfield J.F."/>
        </authorList>
    </citation>
    <scope>NUCLEOTIDE SEQUENCE [LARGE SCALE GENOMIC DNA]</scope>
    <source>
        <strain evidence="11">CG17_big_fil_post_rev_8_21_14_2_50_48_46</strain>
    </source>
</reference>
<feature type="binding site" evidence="8">
    <location>
        <position position="138"/>
    </location>
    <ligand>
        <name>Zn(2+)</name>
        <dbReference type="ChEBI" id="CHEBI:29105"/>
    </ligand>
</feature>
<keyword evidence="6 8" id="KW-0648">Protein biosynthesis</keyword>
<evidence type="ECO:0000256" key="1">
    <source>
        <dbReference type="ARBA" id="ARBA00007894"/>
    </source>
</evidence>
<dbReference type="EC" id="6.1.1.17" evidence="8"/>
<dbReference type="SUPFAM" id="SSF48163">
    <property type="entry name" value="An anticodon-binding domain of class I aminoacyl-tRNA synthetases"/>
    <property type="match status" value="1"/>
</dbReference>
<evidence type="ECO:0000256" key="5">
    <source>
        <dbReference type="ARBA" id="ARBA00022840"/>
    </source>
</evidence>
<dbReference type="InterPro" id="IPR001412">
    <property type="entry name" value="aa-tRNA-synth_I_CS"/>
</dbReference>
<dbReference type="GO" id="GO:0005524">
    <property type="term" value="F:ATP binding"/>
    <property type="evidence" value="ECO:0007669"/>
    <property type="project" value="UniProtKB-UniRule"/>
</dbReference>
<comment type="cofactor">
    <cofactor evidence="8">
        <name>Zn(2+)</name>
        <dbReference type="ChEBI" id="CHEBI:29105"/>
    </cofactor>
    <text evidence="8">Binds 1 zinc ion per subunit.</text>
</comment>
<name>A0A2M7G7R8_9BACT</name>
<dbReference type="Gene3D" id="1.10.10.350">
    <property type="match status" value="1"/>
</dbReference>
<keyword evidence="4 8" id="KW-0547">Nucleotide-binding</keyword>
<sequence length="487" mass="54571">MNLNPASIRVRIAPSPTGNLHIGTARATLFNYLFARRHGGTLILRIEDTDQQRSEARYTDNIFAGLRGLGLSWDEGPEAGGAYGPYFQSERGPLYLKALEQLEATEKVYPCFCSEADLQAERQLAEQAGSTYVYSRKCSHLSPSEAHSRIQAGETPVWRLKVPSKPVVFEDLIRGKIEIHSDLIGDIIIAKRDRSPIYNFAVVVDDVEMRITHVLRGEDHISNTPKQILIYEALGADLPAFGHLPMILAPDRSKLSKRHGATSVSEYLEKGFLAEALVNYLALLGWSAPENREVLSLQELSELFNLENVTKSGAIFDIEKLTWLNSQWLRQLSPAVLLERLQPFFKQAGLATESQDQAWQESVITLVQEKAKLLPDLIEQADFLWQTSPQFDPEQTAKAFSLASAQDVLMAFEKAFSNLINWSTEAIHEVFEAQKGSLPYKMKDIMWPLRAALTGRTAGADLQQSIVLLGRERCLQRLNQALTQLPN</sequence>
<comment type="catalytic activity">
    <reaction evidence="8">
        <text>tRNA(Glu) + L-glutamate + ATP = L-glutamyl-tRNA(Glu) + AMP + diphosphate</text>
        <dbReference type="Rhea" id="RHEA:23540"/>
        <dbReference type="Rhea" id="RHEA-COMP:9663"/>
        <dbReference type="Rhea" id="RHEA-COMP:9680"/>
        <dbReference type="ChEBI" id="CHEBI:29985"/>
        <dbReference type="ChEBI" id="CHEBI:30616"/>
        <dbReference type="ChEBI" id="CHEBI:33019"/>
        <dbReference type="ChEBI" id="CHEBI:78442"/>
        <dbReference type="ChEBI" id="CHEBI:78520"/>
        <dbReference type="ChEBI" id="CHEBI:456215"/>
        <dbReference type="EC" id="6.1.1.17"/>
    </reaction>
</comment>
<dbReference type="EMBL" id="PFFQ01000014">
    <property type="protein sequence ID" value="PIW18115.1"/>
    <property type="molecule type" value="Genomic_DNA"/>
</dbReference>
<feature type="domain" description="Glutamyl/glutaminyl-tRNA synthetase class Ib catalytic" evidence="9">
    <location>
        <begin position="8"/>
        <end position="323"/>
    </location>
</feature>
<proteinExistence type="inferred from homology"/>
<dbReference type="PANTHER" id="PTHR43311:SF2">
    <property type="entry name" value="GLUTAMATE--TRNA LIGASE, MITOCHONDRIAL-RELATED"/>
    <property type="match status" value="1"/>
</dbReference>
<feature type="binding site" evidence="8">
    <location>
        <position position="140"/>
    </location>
    <ligand>
        <name>Zn(2+)</name>
        <dbReference type="ChEBI" id="CHEBI:29105"/>
    </ligand>
</feature>
<dbReference type="GO" id="GO:0000049">
    <property type="term" value="F:tRNA binding"/>
    <property type="evidence" value="ECO:0007669"/>
    <property type="project" value="InterPro"/>
</dbReference>
<dbReference type="InterPro" id="IPR033910">
    <property type="entry name" value="GluRS_core"/>
</dbReference>
<evidence type="ECO:0000313" key="11">
    <source>
        <dbReference type="EMBL" id="PIW18115.1"/>
    </source>
</evidence>
<organism evidence="11 12">
    <name type="scientific">bacterium (Candidatus Blackallbacteria) CG17_big_fil_post_rev_8_21_14_2_50_48_46</name>
    <dbReference type="NCBI Taxonomy" id="2014261"/>
    <lineage>
        <taxon>Bacteria</taxon>
        <taxon>Candidatus Blackallbacteria</taxon>
    </lineage>
</organism>
<dbReference type="Gene3D" id="3.40.50.620">
    <property type="entry name" value="HUPs"/>
    <property type="match status" value="1"/>
</dbReference>
<comment type="subcellular location">
    <subcellularLocation>
        <location evidence="8">Cytoplasm</location>
    </subcellularLocation>
</comment>
<dbReference type="InterPro" id="IPR008925">
    <property type="entry name" value="aa_tRNA-synth_I_cd-bd_sf"/>
</dbReference>
<dbReference type="Pfam" id="PF00749">
    <property type="entry name" value="tRNA-synt_1c"/>
    <property type="match status" value="1"/>
</dbReference>
<keyword evidence="3 8" id="KW-0436">Ligase</keyword>
<dbReference type="GO" id="GO:0006424">
    <property type="term" value="P:glutamyl-tRNA aminoacylation"/>
    <property type="evidence" value="ECO:0007669"/>
    <property type="project" value="UniProtKB-UniRule"/>
</dbReference>
<feature type="short sequence motif" description="'KMSKS' region" evidence="8">
    <location>
        <begin position="254"/>
        <end position="258"/>
    </location>
</feature>
<comment type="function">
    <text evidence="8">Catalyzes the attachment of glutamate to tRNA(Glu) in a two-step reaction: glutamate is first activated by ATP to form Glu-AMP and then transferred to the acceptor end of tRNA(Glu).</text>
</comment>
<evidence type="ECO:0000256" key="8">
    <source>
        <dbReference type="HAMAP-Rule" id="MF_00022"/>
    </source>
</evidence>
<dbReference type="PRINTS" id="PR00987">
    <property type="entry name" value="TRNASYNTHGLU"/>
</dbReference>
<feature type="binding site" evidence="8">
    <location>
        <position position="257"/>
    </location>
    <ligand>
        <name>ATP</name>
        <dbReference type="ChEBI" id="CHEBI:30616"/>
    </ligand>
</feature>
<keyword evidence="7 8" id="KW-0030">Aminoacyl-tRNA synthetase</keyword>
<dbReference type="SUPFAM" id="SSF52374">
    <property type="entry name" value="Nucleotidylyl transferase"/>
    <property type="match status" value="1"/>
</dbReference>
<keyword evidence="5 8" id="KW-0067">ATP-binding</keyword>
<dbReference type="InterPro" id="IPR020058">
    <property type="entry name" value="Glu/Gln-tRNA-synth_Ib_cat-dom"/>
</dbReference>
<comment type="similarity">
    <text evidence="1 8">Belongs to the class-I aminoacyl-tRNA synthetase family. Glutamate--tRNA ligase type 1 subfamily.</text>
</comment>
<dbReference type="InterPro" id="IPR000924">
    <property type="entry name" value="Glu/Gln-tRNA-synth"/>
</dbReference>
<comment type="subunit">
    <text evidence="8">Monomer.</text>
</comment>
<evidence type="ECO:0000313" key="12">
    <source>
        <dbReference type="Proteomes" id="UP000231019"/>
    </source>
</evidence>
<dbReference type="NCBIfam" id="TIGR00464">
    <property type="entry name" value="gltX_bact"/>
    <property type="match status" value="1"/>
</dbReference>
<dbReference type="GO" id="GO:0005829">
    <property type="term" value="C:cytosol"/>
    <property type="evidence" value="ECO:0007669"/>
    <property type="project" value="TreeGrafter"/>
</dbReference>
<feature type="binding site" evidence="8">
    <location>
        <position position="113"/>
    </location>
    <ligand>
        <name>Zn(2+)</name>
        <dbReference type="ChEBI" id="CHEBI:29105"/>
    </ligand>
</feature>
<keyword evidence="2 8" id="KW-0963">Cytoplasm</keyword>
<evidence type="ECO:0000256" key="4">
    <source>
        <dbReference type="ARBA" id="ARBA00022741"/>
    </source>
</evidence>
<keyword evidence="8" id="KW-0479">Metal-binding</keyword>
<dbReference type="GO" id="GO:0004818">
    <property type="term" value="F:glutamate-tRNA ligase activity"/>
    <property type="evidence" value="ECO:0007669"/>
    <property type="project" value="UniProtKB-UniRule"/>
</dbReference>
<dbReference type="Gene3D" id="1.10.8.70">
    <property type="entry name" value="Glutamate-tRNA synthetase, class I, anticodon-binding domain 1"/>
    <property type="match status" value="1"/>
</dbReference>
<dbReference type="Proteomes" id="UP000231019">
    <property type="component" value="Unassembled WGS sequence"/>
</dbReference>
<dbReference type="PANTHER" id="PTHR43311">
    <property type="entry name" value="GLUTAMATE--TRNA LIGASE"/>
    <property type="match status" value="1"/>
</dbReference>
<dbReference type="InterPro" id="IPR020752">
    <property type="entry name" value="Glu-tRNA-synth_I_codon-bd_sub1"/>
</dbReference>
<feature type="binding site" evidence="8">
    <location>
        <position position="111"/>
    </location>
    <ligand>
        <name>Zn(2+)</name>
        <dbReference type="ChEBI" id="CHEBI:29105"/>
    </ligand>
</feature>
<dbReference type="PROSITE" id="PS00178">
    <property type="entry name" value="AA_TRNA_LIGASE_I"/>
    <property type="match status" value="1"/>
</dbReference>
<dbReference type="FunFam" id="3.40.50.620:FF:000045">
    <property type="entry name" value="Glutamate--tRNA ligase, mitochondrial"/>
    <property type="match status" value="1"/>
</dbReference>
<evidence type="ECO:0000256" key="7">
    <source>
        <dbReference type="ARBA" id="ARBA00023146"/>
    </source>
</evidence>
<evidence type="ECO:0000259" key="10">
    <source>
        <dbReference type="Pfam" id="PF19269"/>
    </source>
</evidence>